<dbReference type="AlphaFoldDB" id="A0A6J4LX27"/>
<proteinExistence type="predicted"/>
<feature type="transmembrane region" description="Helical" evidence="1">
    <location>
        <begin position="103"/>
        <end position="122"/>
    </location>
</feature>
<evidence type="ECO:0000256" key="1">
    <source>
        <dbReference type="SAM" id="Phobius"/>
    </source>
</evidence>
<feature type="transmembrane region" description="Helical" evidence="1">
    <location>
        <begin position="128"/>
        <end position="149"/>
    </location>
</feature>
<evidence type="ECO:0000313" key="2">
    <source>
        <dbReference type="EMBL" id="CAA9342212.1"/>
    </source>
</evidence>
<feature type="transmembrane region" description="Helical" evidence="1">
    <location>
        <begin position="75"/>
        <end position="96"/>
    </location>
</feature>
<feature type="transmembrane region" description="Helical" evidence="1">
    <location>
        <begin position="6"/>
        <end position="28"/>
    </location>
</feature>
<keyword evidence="1" id="KW-1133">Transmembrane helix</keyword>
<gene>
    <name evidence="2" type="ORF">AVDCRST_MAG72-893</name>
</gene>
<keyword evidence="1" id="KW-0472">Membrane</keyword>
<name>A0A6J4LX27_9ACTN</name>
<keyword evidence="1" id="KW-0812">Transmembrane</keyword>
<organism evidence="2">
    <name type="scientific">uncultured Nocardioidaceae bacterium</name>
    <dbReference type="NCBI Taxonomy" id="253824"/>
    <lineage>
        <taxon>Bacteria</taxon>
        <taxon>Bacillati</taxon>
        <taxon>Actinomycetota</taxon>
        <taxon>Actinomycetes</taxon>
        <taxon>Propionibacteriales</taxon>
        <taxon>Nocardioidaceae</taxon>
        <taxon>environmental samples</taxon>
    </lineage>
</organism>
<protein>
    <submittedName>
        <fullName evidence="2">Uncharacterized protein</fullName>
    </submittedName>
</protein>
<feature type="transmembrane region" description="Helical" evidence="1">
    <location>
        <begin position="40"/>
        <end position="63"/>
    </location>
</feature>
<dbReference type="EMBL" id="CADCUJ010000039">
    <property type="protein sequence ID" value="CAA9342212.1"/>
    <property type="molecule type" value="Genomic_DNA"/>
</dbReference>
<accession>A0A6J4LX27</accession>
<reference evidence="2" key="1">
    <citation type="submission" date="2020-02" db="EMBL/GenBank/DDBJ databases">
        <authorList>
            <person name="Meier V. D."/>
        </authorList>
    </citation>
    <scope>NUCLEOTIDE SEQUENCE</scope>
    <source>
        <strain evidence="2">AVDCRST_MAG72</strain>
    </source>
</reference>
<sequence length="164" mass="16710">MSTSFVLSLIALVALVIGARLLLGGLPLSSLAKRLSVPDAVMTGVGLLGLAFHCGAMFFPGLVTAIPGAQAAADAINALGTASIVWYVVPALLVLAGLRRLHWSGPAAISLVLTAVGVTMYNGGPLEVHLATIFAAGVVLAMVAAVLVLPPSGRNRRPLSDRPR</sequence>